<dbReference type="CDD" id="cd08977">
    <property type="entry name" value="SusD"/>
    <property type="match status" value="1"/>
</dbReference>
<proteinExistence type="inferred from homology"/>
<dbReference type="InterPro" id="IPR033985">
    <property type="entry name" value="SusD-like_N"/>
</dbReference>
<dbReference type="PROSITE" id="PS51257">
    <property type="entry name" value="PROKAR_LIPOPROTEIN"/>
    <property type="match status" value="1"/>
</dbReference>
<feature type="domain" description="SusD-like N-terminal" evidence="7">
    <location>
        <begin position="49"/>
        <end position="234"/>
    </location>
</feature>
<evidence type="ECO:0000313" key="9">
    <source>
        <dbReference type="Proteomes" id="UP000248688"/>
    </source>
</evidence>
<dbReference type="Pfam" id="PF14322">
    <property type="entry name" value="SusD-like_3"/>
    <property type="match status" value="1"/>
</dbReference>
<protein>
    <submittedName>
        <fullName evidence="8">RagB/SusD family nutrient uptake outer membrane protein</fullName>
    </submittedName>
</protein>
<feature type="domain" description="RagB/SusD" evidence="6">
    <location>
        <begin position="382"/>
        <end position="524"/>
    </location>
</feature>
<dbReference type="AlphaFoldDB" id="A0A2Z4IQY6"/>
<dbReference type="OrthoDB" id="691907at2"/>
<evidence type="ECO:0000313" key="8">
    <source>
        <dbReference type="EMBL" id="AWW32713.1"/>
    </source>
</evidence>
<dbReference type="InterPro" id="IPR012944">
    <property type="entry name" value="SusD_RagB_dom"/>
</dbReference>
<dbReference type="InterPro" id="IPR011990">
    <property type="entry name" value="TPR-like_helical_dom_sf"/>
</dbReference>
<evidence type="ECO:0000256" key="4">
    <source>
        <dbReference type="ARBA" id="ARBA00023136"/>
    </source>
</evidence>
<dbReference type="SUPFAM" id="SSF48452">
    <property type="entry name" value="TPR-like"/>
    <property type="match status" value="1"/>
</dbReference>
<evidence type="ECO:0000259" key="6">
    <source>
        <dbReference type="Pfam" id="PF07980"/>
    </source>
</evidence>
<dbReference type="Pfam" id="PF07980">
    <property type="entry name" value="SusD_RagB"/>
    <property type="match status" value="1"/>
</dbReference>
<comment type="subcellular location">
    <subcellularLocation>
        <location evidence="1">Cell outer membrane</location>
    </subcellularLocation>
</comment>
<organism evidence="8 9">
    <name type="scientific">Echinicola strongylocentroti</name>
    <dbReference type="NCBI Taxonomy" id="1795355"/>
    <lineage>
        <taxon>Bacteria</taxon>
        <taxon>Pseudomonadati</taxon>
        <taxon>Bacteroidota</taxon>
        <taxon>Cytophagia</taxon>
        <taxon>Cytophagales</taxon>
        <taxon>Cyclobacteriaceae</taxon>
        <taxon>Echinicola</taxon>
    </lineage>
</organism>
<dbReference type="Gene3D" id="1.25.40.390">
    <property type="match status" value="1"/>
</dbReference>
<evidence type="ECO:0000256" key="3">
    <source>
        <dbReference type="ARBA" id="ARBA00022729"/>
    </source>
</evidence>
<evidence type="ECO:0000256" key="2">
    <source>
        <dbReference type="ARBA" id="ARBA00006275"/>
    </source>
</evidence>
<keyword evidence="3" id="KW-0732">Signal</keyword>
<dbReference type="GO" id="GO:0009279">
    <property type="term" value="C:cell outer membrane"/>
    <property type="evidence" value="ECO:0007669"/>
    <property type="project" value="UniProtKB-SubCell"/>
</dbReference>
<reference evidence="8 9" key="1">
    <citation type="submission" date="2018-06" db="EMBL/GenBank/DDBJ databases">
        <title>Echinicola strongylocentroti sp. nov., isolated from a sea urchin Strongylocentrotus intermedius.</title>
        <authorList>
            <person name="Bae S.S."/>
        </authorList>
    </citation>
    <scope>NUCLEOTIDE SEQUENCE [LARGE SCALE GENOMIC DNA]</scope>
    <source>
        <strain evidence="8 9">MEBiC08714</strain>
    </source>
</reference>
<dbReference type="EMBL" id="CP030041">
    <property type="protein sequence ID" value="AWW32713.1"/>
    <property type="molecule type" value="Genomic_DNA"/>
</dbReference>
<dbReference type="KEGG" id="est:DN752_22620"/>
<sequence length="524" mass="57960">MTTKMKYIERVYSTITKGLVIMSGVALFSCSSFLEETPTAILTDANFYQTTTDAISAVDAIYASVQSGNSGWYFGNFYMTTDVNTDDMFTDPNVGNATWQAWSQLNINSEIDHIGAVWNQHYITIGRANAVIELVAEDIDIRDRLVAEAKFFRALAYFDLVRFFGDVPVTTSLIKDLDDAFVIAAERTASVDVYEQIEQDLMDAAAVLPDQWSGGDLGRVTAGSAYGLLAKVYLTWAGQPLNDASKYALAVEMADEVVNNRAAYGYGLEENYLDAFRTNVGKESLFEAQMKSGIGVSQGGSLAGITTLPRNLSGILGSNYRGNGLLRPTPDLVKAFDPEDQRYQTGMFSSLSNPDGATATFDPHVFKYIEVEDILYQGLVLNDGGVNTKVLRFADVLLMYAEALNEVNNGPTAPAYDAINEVRNRAGLDDLSALDYNGFKEAVYKERRLELFGEGHRWFDLVRQGRYVSTLEGFSNTLQDFPDPATTSTFIIEKNIQPYYTLMPIPQAHINILETDKDLQNPGY</sequence>
<comment type="similarity">
    <text evidence="2">Belongs to the SusD family.</text>
</comment>
<evidence type="ECO:0000259" key="7">
    <source>
        <dbReference type="Pfam" id="PF14322"/>
    </source>
</evidence>
<gene>
    <name evidence="8" type="ORF">DN752_22620</name>
</gene>
<keyword evidence="9" id="KW-1185">Reference proteome</keyword>
<keyword evidence="5" id="KW-0998">Cell outer membrane</keyword>
<evidence type="ECO:0000256" key="1">
    <source>
        <dbReference type="ARBA" id="ARBA00004442"/>
    </source>
</evidence>
<accession>A0A2Z4IQY6</accession>
<dbReference type="Proteomes" id="UP000248688">
    <property type="component" value="Chromosome"/>
</dbReference>
<keyword evidence="4" id="KW-0472">Membrane</keyword>
<name>A0A2Z4IQY6_9BACT</name>
<evidence type="ECO:0000256" key="5">
    <source>
        <dbReference type="ARBA" id="ARBA00023237"/>
    </source>
</evidence>